<evidence type="ECO:0000256" key="2">
    <source>
        <dbReference type="SAM" id="Coils"/>
    </source>
</evidence>
<dbReference type="Pfam" id="PF01145">
    <property type="entry name" value="Band_7"/>
    <property type="match status" value="1"/>
</dbReference>
<proteinExistence type="predicted"/>
<dbReference type="Proteomes" id="UP000249547">
    <property type="component" value="Unassembled WGS sequence"/>
</dbReference>
<protein>
    <submittedName>
        <fullName evidence="4">Regulator of protease activity HflC (Stomatin/prohibitin superfamily)</fullName>
    </submittedName>
</protein>
<evidence type="ECO:0000313" key="4">
    <source>
        <dbReference type="EMBL" id="RAJ08459.1"/>
    </source>
</evidence>
<dbReference type="OrthoDB" id="9812991at2"/>
<sequence>MSKIKPLIVVFGGILACIIIFFSFSTRIDAGHEGIKVKQYGTSRGVQDISLVTGRVWYNPFTESIYEFPTFVQTADYEAFSVNARDGSVFQVDPTISFKVKPGHTPQIFKEYRKSLKEVTSTTLYNYVKDAFRIQFNKYTTDSMISNREGFETSVQLQLSHELDRQGIELLQLTSGIIYPASITEAIDAKNRAVQQALQVENELKVTEANARKLIIQAEAEAKANQLRLQSLTPLLIQQQFIEKWDGRTPLYGSAPVLFKNVQ</sequence>
<dbReference type="GO" id="GO:0008233">
    <property type="term" value="F:peptidase activity"/>
    <property type="evidence" value="ECO:0007669"/>
    <property type="project" value="UniProtKB-KW"/>
</dbReference>
<dbReference type="PANTHER" id="PTHR42911">
    <property type="entry name" value="MODULATOR OF FTSH PROTEASE HFLC"/>
    <property type="match status" value="1"/>
</dbReference>
<dbReference type="InterPro" id="IPR036013">
    <property type="entry name" value="Band_7/SPFH_dom_sf"/>
</dbReference>
<name>A0A327QV19_9BACT</name>
<dbReference type="SUPFAM" id="SSF117892">
    <property type="entry name" value="Band 7/SPFH domain"/>
    <property type="match status" value="1"/>
</dbReference>
<feature type="domain" description="Band 7" evidence="3">
    <location>
        <begin position="27"/>
        <end position="212"/>
    </location>
</feature>
<comment type="subcellular location">
    <subcellularLocation>
        <location evidence="1">Membrane</location>
        <topology evidence="1">Single-pass membrane protein</topology>
    </subcellularLocation>
</comment>
<dbReference type="AlphaFoldDB" id="A0A327QV19"/>
<feature type="coiled-coil region" evidence="2">
    <location>
        <begin position="190"/>
        <end position="217"/>
    </location>
</feature>
<organism evidence="4 5">
    <name type="scientific">Chitinophaga skermanii</name>
    <dbReference type="NCBI Taxonomy" id="331697"/>
    <lineage>
        <taxon>Bacteria</taxon>
        <taxon>Pseudomonadati</taxon>
        <taxon>Bacteroidota</taxon>
        <taxon>Chitinophagia</taxon>
        <taxon>Chitinophagales</taxon>
        <taxon>Chitinophagaceae</taxon>
        <taxon>Chitinophaga</taxon>
    </lineage>
</organism>
<keyword evidence="5" id="KW-1185">Reference proteome</keyword>
<dbReference type="InterPro" id="IPR001107">
    <property type="entry name" value="Band_7"/>
</dbReference>
<keyword evidence="4" id="KW-0645">Protease</keyword>
<accession>A0A327QV19</accession>
<keyword evidence="4" id="KW-0378">Hydrolase</keyword>
<dbReference type="EMBL" id="QLLL01000002">
    <property type="protein sequence ID" value="RAJ08459.1"/>
    <property type="molecule type" value="Genomic_DNA"/>
</dbReference>
<dbReference type="GO" id="GO:0016020">
    <property type="term" value="C:membrane"/>
    <property type="evidence" value="ECO:0007669"/>
    <property type="project" value="UniProtKB-SubCell"/>
</dbReference>
<keyword evidence="2" id="KW-0175">Coiled coil</keyword>
<evidence type="ECO:0000313" key="5">
    <source>
        <dbReference type="Proteomes" id="UP000249547"/>
    </source>
</evidence>
<comment type="caution">
    <text evidence="4">The sequence shown here is derived from an EMBL/GenBank/DDBJ whole genome shotgun (WGS) entry which is preliminary data.</text>
</comment>
<evidence type="ECO:0000256" key="1">
    <source>
        <dbReference type="ARBA" id="ARBA00004167"/>
    </source>
</evidence>
<dbReference type="Gene3D" id="3.30.479.30">
    <property type="entry name" value="Band 7 domain"/>
    <property type="match status" value="1"/>
</dbReference>
<dbReference type="RefSeq" id="WP_158538534.1">
    <property type="nucleotide sequence ID" value="NZ_QLLL01000002.1"/>
</dbReference>
<gene>
    <name evidence="4" type="ORF">LX64_01111</name>
</gene>
<evidence type="ECO:0000259" key="3">
    <source>
        <dbReference type="Pfam" id="PF01145"/>
    </source>
</evidence>
<dbReference type="PROSITE" id="PS51257">
    <property type="entry name" value="PROKAR_LIPOPROTEIN"/>
    <property type="match status" value="1"/>
</dbReference>
<dbReference type="PANTHER" id="PTHR42911:SF1">
    <property type="entry name" value="MODULATOR OF FTSH PROTEASE HFLC"/>
    <property type="match status" value="1"/>
</dbReference>
<reference evidence="4 5" key="1">
    <citation type="submission" date="2018-06" db="EMBL/GenBank/DDBJ databases">
        <title>Genomic Encyclopedia of Archaeal and Bacterial Type Strains, Phase II (KMG-II): from individual species to whole genera.</title>
        <authorList>
            <person name="Goeker M."/>
        </authorList>
    </citation>
    <scope>NUCLEOTIDE SEQUENCE [LARGE SCALE GENOMIC DNA]</scope>
    <source>
        <strain evidence="4 5">DSM 23857</strain>
    </source>
</reference>
<dbReference type="GO" id="GO:0006508">
    <property type="term" value="P:proteolysis"/>
    <property type="evidence" value="ECO:0007669"/>
    <property type="project" value="UniProtKB-KW"/>
</dbReference>